<reference evidence="1 2" key="1">
    <citation type="journal article" date="2021" name="Nat. Commun.">
        <title>Incipient diploidization of the medicinal plant Perilla within 10,000 years.</title>
        <authorList>
            <person name="Zhang Y."/>
            <person name="Shen Q."/>
            <person name="Leng L."/>
            <person name="Zhang D."/>
            <person name="Chen S."/>
            <person name="Shi Y."/>
            <person name="Ning Z."/>
            <person name="Chen S."/>
        </authorList>
    </citation>
    <scope>NUCLEOTIDE SEQUENCE [LARGE SCALE GENOMIC DNA]</scope>
    <source>
        <strain evidence="2">cv. PC099</strain>
    </source>
</reference>
<dbReference type="Pfam" id="PF05553">
    <property type="entry name" value="DUF761"/>
    <property type="match status" value="1"/>
</dbReference>
<name>A0AAD4P2P5_PERFH</name>
<dbReference type="EMBL" id="SDAM02000556">
    <property type="protein sequence ID" value="KAH6823870.1"/>
    <property type="molecule type" value="Genomic_DNA"/>
</dbReference>
<accession>A0AAD4P2P5</accession>
<dbReference type="AlphaFoldDB" id="A0AAD4P2P5"/>
<proteinExistence type="predicted"/>
<dbReference type="InterPro" id="IPR008480">
    <property type="entry name" value="DUF761_pln"/>
</dbReference>
<dbReference type="Proteomes" id="UP001190926">
    <property type="component" value="Unassembled WGS sequence"/>
</dbReference>
<gene>
    <name evidence="1" type="ORF">C2S53_013566</name>
</gene>
<organism evidence="1 2">
    <name type="scientific">Perilla frutescens var. hirtella</name>
    <name type="common">Perilla citriodora</name>
    <name type="synonym">Perilla setoyensis</name>
    <dbReference type="NCBI Taxonomy" id="608512"/>
    <lineage>
        <taxon>Eukaryota</taxon>
        <taxon>Viridiplantae</taxon>
        <taxon>Streptophyta</taxon>
        <taxon>Embryophyta</taxon>
        <taxon>Tracheophyta</taxon>
        <taxon>Spermatophyta</taxon>
        <taxon>Magnoliopsida</taxon>
        <taxon>eudicotyledons</taxon>
        <taxon>Gunneridae</taxon>
        <taxon>Pentapetalae</taxon>
        <taxon>asterids</taxon>
        <taxon>lamiids</taxon>
        <taxon>Lamiales</taxon>
        <taxon>Lamiaceae</taxon>
        <taxon>Nepetoideae</taxon>
        <taxon>Elsholtzieae</taxon>
        <taxon>Perilla</taxon>
    </lineage>
</organism>
<comment type="caution">
    <text evidence="1">The sequence shown here is derived from an EMBL/GenBank/DDBJ whole genome shotgun (WGS) entry which is preliminary data.</text>
</comment>
<evidence type="ECO:0000313" key="1">
    <source>
        <dbReference type="EMBL" id="KAH6823870.1"/>
    </source>
</evidence>
<dbReference type="PANTHER" id="PTHR36378">
    <property type="entry name" value="COTTON FIBER PROTEIN"/>
    <property type="match status" value="1"/>
</dbReference>
<evidence type="ECO:0000313" key="2">
    <source>
        <dbReference type="Proteomes" id="UP001190926"/>
    </source>
</evidence>
<dbReference type="PANTHER" id="PTHR36378:SF1">
    <property type="entry name" value="COTTON FIBER PROTEIN"/>
    <property type="match status" value="1"/>
</dbReference>
<keyword evidence="2" id="KW-1185">Reference proteome</keyword>
<sequence length="196" mass="21938">MAAYNLEYNVAMEKMAKAEVAAEETVLPPPSTEKRKNKKSGAFGIFKAALYMMRKRTDEKEANKNKAKSKGSNGDWKKIVESMRPLHVQEAPESPLHMIVDSPRHMMSPVSDCFTAPSPAASSSGTISQYASAANLRELYNSDDEEEEERDPDEVFDAITGDEMIDAKADEFIAQFYRQIQHQNSTTNRNRLGRGV</sequence>
<protein>
    <submittedName>
        <fullName evidence="1">Uncharacterized protein</fullName>
    </submittedName>
</protein>